<comment type="similarity">
    <text evidence="1">Belongs to the DNA polymerase type-Y family.</text>
</comment>
<dbReference type="InterPro" id="IPR001126">
    <property type="entry name" value="UmuC"/>
</dbReference>
<dbReference type="InterPro" id="IPR043502">
    <property type="entry name" value="DNA/RNA_pol_sf"/>
</dbReference>
<dbReference type="Gene3D" id="3.30.70.270">
    <property type="match status" value="1"/>
</dbReference>
<keyword evidence="2" id="KW-0227">DNA damage</keyword>
<evidence type="ECO:0000256" key="1">
    <source>
        <dbReference type="ARBA" id="ARBA00010945"/>
    </source>
</evidence>
<reference evidence="4 5" key="1">
    <citation type="submission" date="2022-10" db="EMBL/GenBank/DDBJ databases">
        <title>Aestuariibacter sp. AA17 isolated from Montipora capitata coral fragment.</title>
        <authorList>
            <person name="Emsley S.A."/>
            <person name="Pfannmuller K.M."/>
            <person name="Loughran R.M."/>
            <person name="Shlafstein M."/>
            <person name="Papke E."/>
            <person name="Saw J.H."/>
            <person name="Ushijima B."/>
            <person name="Videau P."/>
        </authorList>
    </citation>
    <scope>NUCLEOTIDE SEQUENCE [LARGE SCALE GENOMIC DNA]</scope>
    <source>
        <strain evidence="4 5">AA17</strain>
    </source>
</reference>
<dbReference type="Pfam" id="PF00817">
    <property type="entry name" value="IMS"/>
    <property type="match status" value="1"/>
</dbReference>
<protein>
    <submittedName>
        <fullName evidence="4">DNA polymerase Y family protein</fullName>
    </submittedName>
</protein>
<evidence type="ECO:0000259" key="3">
    <source>
        <dbReference type="Pfam" id="PF00817"/>
    </source>
</evidence>
<evidence type="ECO:0000313" key="5">
    <source>
        <dbReference type="Proteomes" id="UP001652504"/>
    </source>
</evidence>
<dbReference type="PANTHER" id="PTHR35369">
    <property type="entry name" value="BLR3025 PROTEIN-RELATED"/>
    <property type="match status" value="1"/>
</dbReference>
<dbReference type="InterPro" id="IPR050356">
    <property type="entry name" value="SulA_CellDiv_inhibitor"/>
</dbReference>
<gene>
    <name evidence="4" type="ORF">OE749_15720</name>
</gene>
<dbReference type="Gene3D" id="3.40.1170.60">
    <property type="match status" value="1"/>
</dbReference>
<dbReference type="Proteomes" id="UP001652504">
    <property type="component" value="Unassembled WGS sequence"/>
</dbReference>
<sequence>MRTLWLYLHFPALQLDSIYSGDTSSQPIAIYHPAQSQIVQINKQASTVGIQLGMGLATASSLSSELMVVPYHAETEEKQLYYLANILYKVTSDICIYPPNGLLLRIHNMLELYGGLAPYWQTIRQAIQPALYQYSYATGVSPLSARLLARNQWNCVTDQTTQIKQALNNCHIDSTELEPKIKQKLGRVGIKTLGALLSVSLKDLAKRFDIELVTYLGRVNGELLHHSEFFRPPEHFSQYLELLYEIESTDKLMPPINRILADMSQFLKARDSVTDNIEIILHQRDSLPLTIRIASAQAEYKAHVWTSLVQLKLENTELTAPISGLTINTGKIVSAQPDKTDMFEGTQSSLSPLQLIGLLQAKLGEQALVSPCIADDARPEYASQYGAPLAEASVNATFNRQRPLMLLPQARPLTEKVEVVYGPERIHSGWWDGNPICRDYFIGRNHKGQWLWLYRTTQQHWFVHGLFS</sequence>
<feature type="domain" description="UmuC" evidence="3">
    <location>
        <begin position="25"/>
        <end position="149"/>
    </location>
</feature>
<dbReference type="PANTHER" id="PTHR35369:SF2">
    <property type="entry name" value="BLR3025 PROTEIN"/>
    <property type="match status" value="1"/>
</dbReference>
<proteinExistence type="inferred from homology"/>
<evidence type="ECO:0000313" key="4">
    <source>
        <dbReference type="EMBL" id="MCV2886141.1"/>
    </source>
</evidence>
<evidence type="ECO:0000256" key="2">
    <source>
        <dbReference type="ARBA" id="ARBA00022763"/>
    </source>
</evidence>
<name>A0ABT3ACZ4_9ALTE</name>
<dbReference type="SUPFAM" id="SSF56672">
    <property type="entry name" value="DNA/RNA polymerases"/>
    <property type="match status" value="1"/>
</dbReference>
<organism evidence="4 5">
    <name type="scientific">Fluctibacter corallii</name>
    <dbReference type="NCBI Taxonomy" id="2984329"/>
    <lineage>
        <taxon>Bacteria</taxon>
        <taxon>Pseudomonadati</taxon>
        <taxon>Pseudomonadota</taxon>
        <taxon>Gammaproteobacteria</taxon>
        <taxon>Alteromonadales</taxon>
        <taxon>Alteromonadaceae</taxon>
        <taxon>Fluctibacter</taxon>
    </lineage>
</organism>
<keyword evidence="5" id="KW-1185">Reference proteome</keyword>
<dbReference type="CDD" id="cd03468">
    <property type="entry name" value="PolY_like"/>
    <property type="match status" value="1"/>
</dbReference>
<comment type="caution">
    <text evidence="4">The sequence shown here is derived from an EMBL/GenBank/DDBJ whole genome shotgun (WGS) entry which is preliminary data.</text>
</comment>
<dbReference type="RefSeq" id="WP_263713432.1">
    <property type="nucleotide sequence ID" value="NZ_JAOWKX010000009.1"/>
</dbReference>
<dbReference type="EMBL" id="JAOWKX010000009">
    <property type="protein sequence ID" value="MCV2886141.1"/>
    <property type="molecule type" value="Genomic_DNA"/>
</dbReference>
<accession>A0ABT3ACZ4</accession>
<dbReference type="InterPro" id="IPR043128">
    <property type="entry name" value="Rev_trsase/Diguanyl_cyclase"/>
</dbReference>